<keyword evidence="2" id="KW-0560">Oxidoreductase</keyword>
<dbReference type="Gene3D" id="3.40.605.10">
    <property type="entry name" value="Aldehyde Dehydrogenase, Chain A, domain 1"/>
    <property type="match status" value="1"/>
</dbReference>
<dbReference type="Pfam" id="PF00171">
    <property type="entry name" value="Aldedh"/>
    <property type="match status" value="1"/>
</dbReference>
<evidence type="ECO:0000313" key="6">
    <source>
        <dbReference type="Proteomes" id="UP000249165"/>
    </source>
</evidence>
<dbReference type="SUPFAM" id="SSF53720">
    <property type="entry name" value="ALDH-like"/>
    <property type="match status" value="1"/>
</dbReference>
<dbReference type="GO" id="GO:0016620">
    <property type="term" value="F:oxidoreductase activity, acting on the aldehyde or oxo group of donors, NAD or NADP as acceptor"/>
    <property type="evidence" value="ECO:0007669"/>
    <property type="project" value="InterPro"/>
</dbReference>
<organism evidence="5 6">
    <name type="scientific">Salipiger aestuarii</name>
    <dbReference type="NCBI Taxonomy" id="568098"/>
    <lineage>
        <taxon>Bacteria</taxon>
        <taxon>Pseudomonadati</taxon>
        <taxon>Pseudomonadota</taxon>
        <taxon>Alphaproteobacteria</taxon>
        <taxon>Rhodobacterales</taxon>
        <taxon>Roseobacteraceae</taxon>
        <taxon>Salipiger</taxon>
    </lineage>
</organism>
<keyword evidence="3" id="KW-0520">NAD</keyword>
<sequence>MKDVLLQIDGKETPASGDRTFERASPADGVMVTRYAAATLEDVDAAIASADRTFQTWSKSGPSERRGLLLRAADEIEKRGDDFVAAMKDEVGSGELWARFNVMSAANVFREAASMATQLQGETIPSDKPGTMSMTVRQPVGVILSIVPWNGPIVLAARAIAYPLVCGNTVVFRASETSPRVHSLIAEAVHAAGFPAGSVNMIVNRPEEAPELVEAMIADPRVRRVNFTGSTRVGRIIAASCGKHLKRSILELGDKSPLIVLADADVDAAVTAAVFGGFLYQGQICMSTERAIVHEAIADDFVAKLAARASQLETGDQRAQSSCALGPVISQGASDRINALLDDAIAKGAKIKAGDRAATTLIPATILDHVTPDMEIYSEESFGPVLQVIRVKDNDEAVKVANDPNYGLSAAVHGTDITATLDVAMRIQTGSVHVNGATVANEPQAPYGGTRNSGWGRFDGRAMIEEFTELKWLTIESPKQQYPFS</sequence>
<dbReference type="CDD" id="cd07105">
    <property type="entry name" value="ALDH_SaliADH"/>
    <property type="match status" value="1"/>
</dbReference>
<evidence type="ECO:0000259" key="4">
    <source>
        <dbReference type="Pfam" id="PF00171"/>
    </source>
</evidence>
<dbReference type="PANTHER" id="PTHR42986:SF1">
    <property type="entry name" value="BENZALDEHYDE DEHYDROGENASE YFMT"/>
    <property type="match status" value="1"/>
</dbReference>
<comment type="caution">
    <text evidence="5">The sequence shown here is derived from an EMBL/GenBank/DDBJ whole genome shotgun (WGS) entry which is preliminary data.</text>
</comment>
<proteinExistence type="inferred from homology"/>
<dbReference type="InterPro" id="IPR016162">
    <property type="entry name" value="Ald_DH_N"/>
</dbReference>
<dbReference type="InterPro" id="IPR015590">
    <property type="entry name" value="Aldehyde_DH_dom"/>
</dbReference>
<evidence type="ECO:0000256" key="3">
    <source>
        <dbReference type="ARBA" id="ARBA00023027"/>
    </source>
</evidence>
<evidence type="ECO:0000256" key="1">
    <source>
        <dbReference type="ARBA" id="ARBA00009986"/>
    </source>
</evidence>
<evidence type="ECO:0000256" key="2">
    <source>
        <dbReference type="ARBA" id="ARBA00023002"/>
    </source>
</evidence>
<reference evidence="5 6" key="1">
    <citation type="submission" date="2018-06" db="EMBL/GenBank/DDBJ databases">
        <title>Genomic Encyclopedia of Archaeal and Bacterial Type Strains, Phase II (KMG-II): from individual species to whole genera.</title>
        <authorList>
            <person name="Goeker M."/>
        </authorList>
    </citation>
    <scope>NUCLEOTIDE SEQUENCE [LARGE SCALE GENOMIC DNA]</scope>
    <source>
        <strain evidence="5 6">DSM 22011</strain>
    </source>
</reference>
<name>A0A327YDH8_9RHOB</name>
<dbReference type="InterPro" id="IPR016161">
    <property type="entry name" value="Ald_DH/histidinol_DH"/>
</dbReference>
<dbReference type="Gene3D" id="3.40.309.10">
    <property type="entry name" value="Aldehyde Dehydrogenase, Chain A, domain 2"/>
    <property type="match status" value="1"/>
</dbReference>
<dbReference type="AlphaFoldDB" id="A0A327YDH8"/>
<dbReference type="Proteomes" id="UP000249165">
    <property type="component" value="Unassembled WGS sequence"/>
</dbReference>
<keyword evidence="6" id="KW-1185">Reference proteome</keyword>
<protein>
    <submittedName>
        <fullName evidence="5">Acyl-CoA reductase-like NAD-dependent aldehyde dehydrogenase</fullName>
    </submittedName>
</protein>
<dbReference type="InterPro" id="IPR016163">
    <property type="entry name" value="Ald_DH_C"/>
</dbReference>
<accession>A0A327YDH8</accession>
<dbReference type="OrthoDB" id="9812625at2"/>
<dbReference type="PANTHER" id="PTHR42986">
    <property type="entry name" value="BENZALDEHYDE DEHYDROGENASE YFMT"/>
    <property type="match status" value="1"/>
</dbReference>
<dbReference type="FunFam" id="3.40.309.10:FF:000010">
    <property type="entry name" value="Gamma-aminobutyraldehyde dehydrogenase"/>
    <property type="match status" value="1"/>
</dbReference>
<gene>
    <name evidence="5" type="ORF">ATI53_101216</name>
</gene>
<feature type="domain" description="Aldehyde dehydrogenase" evidence="4">
    <location>
        <begin position="17"/>
        <end position="472"/>
    </location>
</feature>
<dbReference type="RefSeq" id="WP_009505784.1">
    <property type="nucleotide sequence ID" value="NZ_LIGK01000054.1"/>
</dbReference>
<dbReference type="EMBL" id="QLMG01000012">
    <property type="protein sequence ID" value="RAK18511.1"/>
    <property type="molecule type" value="Genomic_DNA"/>
</dbReference>
<evidence type="ECO:0000313" key="5">
    <source>
        <dbReference type="EMBL" id="RAK18511.1"/>
    </source>
</evidence>
<comment type="similarity">
    <text evidence="1">Belongs to the aldehyde dehydrogenase family.</text>
</comment>